<protein>
    <submittedName>
        <fullName evidence="2">Uncharacterized protein</fullName>
    </submittedName>
</protein>
<evidence type="ECO:0000313" key="2">
    <source>
        <dbReference type="EMBL" id="KIO33701.1"/>
    </source>
</evidence>
<dbReference type="AlphaFoldDB" id="A0A0C3QVN4"/>
<dbReference type="Proteomes" id="UP000054248">
    <property type="component" value="Unassembled WGS sequence"/>
</dbReference>
<dbReference type="EMBL" id="KN822946">
    <property type="protein sequence ID" value="KIO33701.1"/>
    <property type="molecule type" value="Genomic_DNA"/>
</dbReference>
<dbReference type="HOGENOM" id="CLU_1379040_0_0_1"/>
<gene>
    <name evidence="2" type="ORF">M407DRAFT_3772</name>
</gene>
<feature type="region of interest" description="Disordered" evidence="1">
    <location>
        <begin position="170"/>
        <end position="198"/>
    </location>
</feature>
<accession>A0A0C3QVN4</accession>
<proteinExistence type="predicted"/>
<sequence length="198" mass="21783">MQSQMPITIGLFSQAFDLCRVGDTGFNYSYGSLSSRETRKELWSLSKTHPELYAHLASHHSAPESATALFIQPVFSDGPQALEPTLVEEEIDTDVSQAAAIAFISNRASSVEMLTTHGVHAVGGRLESNDNIPVCDSSEYSEEMSGALSLVALEQEVVLVEGEAVRTDMETAEAEELGRGKRRRRPNPHYSYSFYEAH</sequence>
<organism evidence="2 3">
    <name type="scientific">Tulasnella calospora MUT 4182</name>
    <dbReference type="NCBI Taxonomy" id="1051891"/>
    <lineage>
        <taxon>Eukaryota</taxon>
        <taxon>Fungi</taxon>
        <taxon>Dikarya</taxon>
        <taxon>Basidiomycota</taxon>
        <taxon>Agaricomycotina</taxon>
        <taxon>Agaricomycetes</taxon>
        <taxon>Cantharellales</taxon>
        <taxon>Tulasnellaceae</taxon>
        <taxon>Tulasnella</taxon>
    </lineage>
</organism>
<reference evidence="3" key="2">
    <citation type="submission" date="2015-01" db="EMBL/GenBank/DDBJ databases">
        <title>Evolutionary Origins and Diversification of the Mycorrhizal Mutualists.</title>
        <authorList>
            <consortium name="DOE Joint Genome Institute"/>
            <consortium name="Mycorrhizal Genomics Consortium"/>
            <person name="Kohler A."/>
            <person name="Kuo A."/>
            <person name="Nagy L.G."/>
            <person name="Floudas D."/>
            <person name="Copeland A."/>
            <person name="Barry K.W."/>
            <person name="Cichocki N."/>
            <person name="Veneault-Fourrey C."/>
            <person name="LaButti K."/>
            <person name="Lindquist E.A."/>
            <person name="Lipzen A."/>
            <person name="Lundell T."/>
            <person name="Morin E."/>
            <person name="Murat C."/>
            <person name="Riley R."/>
            <person name="Ohm R."/>
            <person name="Sun H."/>
            <person name="Tunlid A."/>
            <person name="Henrissat B."/>
            <person name="Grigoriev I.V."/>
            <person name="Hibbett D.S."/>
            <person name="Martin F."/>
        </authorList>
    </citation>
    <scope>NUCLEOTIDE SEQUENCE [LARGE SCALE GENOMIC DNA]</scope>
    <source>
        <strain evidence="3">MUT 4182</strain>
    </source>
</reference>
<name>A0A0C3QVN4_9AGAM</name>
<reference evidence="2 3" key="1">
    <citation type="submission" date="2014-04" db="EMBL/GenBank/DDBJ databases">
        <authorList>
            <consortium name="DOE Joint Genome Institute"/>
            <person name="Kuo A."/>
            <person name="Girlanda M."/>
            <person name="Perotto S."/>
            <person name="Kohler A."/>
            <person name="Nagy L.G."/>
            <person name="Floudas D."/>
            <person name="Copeland A."/>
            <person name="Barry K.W."/>
            <person name="Cichocki N."/>
            <person name="Veneault-Fourrey C."/>
            <person name="LaButti K."/>
            <person name="Lindquist E.A."/>
            <person name="Lipzen A."/>
            <person name="Lundell T."/>
            <person name="Morin E."/>
            <person name="Murat C."/>
            <person name="Sun H."/>
            <person name="Tunlid A."/>
            <person name="Henrissat B."/>
            <person name="Grigoriev I.V."/>
            <person name="Hibbett D.S."/>
            <person name="Martin F."/>
            <person name="Nordberg H.P."/>
            <person name="Cantor M.N."/>
            <person name="Hua S.X."/>
        </authorList>
    </citation>
    <scope>NUCLEOTIDE SEQUENCE [LARGE SCALE GENOMIC DNA]</scope>
    <source>
        <strain evidence="2 3">MUT 4182</strain>
    </source>
</reference>
<evidence type="ECO:0000313" key="3">
    <source>
        <dbReference type="Proteomes" id="UP000054248"/>
    </source>
</evidence>
<evidence type="ECO:0000256" key="1">
    <source>
        <dbReference type="SAM" id="MobiDB-lite"/>
    </source>
</evidence>
<keyword evidence="3" id="KW-1185">Reference proteome</keyword>